<keyword evidence="1" id="KW-0862">Zinc</keyword>
<reference evidence="4 5" key="1">
    <citation type="submission" date="2016-07" db="EMBL/GenBank/DDBJ databases">
        <title>Pervasive Adenine N6-methylation of Active Genes in Fungi.</title>
        <authorList>
            <consortium name="DOE Joint Genome Institute"/>
            <person name="Mondo S.J."/>
            <person name="Dannebaum R.O."/>
            <person name="Kuo R.C."/>
            <person name="Labutti K."/>
            <person name="Haridas S."/>
            <person name="Kuo A."/>
            <person name="Salamov A."/>
            <person name="Ahrendt S.R."/>
            <person name="Lipzen A."/>
            <person name="Sullivan W."/>
            <person name="Andreopoulos W.B."/>
            <person name="Clum A."/>
            <person name="Lindquist E."/>
            <person name="Daum C."/>
            <person name="Ramamoorthy G.K."/>
            <person name="Gryganskyi A."/>
            <person name="Culley D."/>
            <person name="Magnuson J.K."/>
            <person name="James T.Y."/>
            <person name="O'Malley M.A."/>
            <person name="Stajich J.E."/>
            <person name="Spatafora J.W."/>
            <person name="Visel A."/>
            <person name="Grigoriev I.V."/>
        </authorList>
    </citation>
    <scope>NUCLEOTIDE SEQUENCE [LARGE SCALE GENOMIC DNA]</scope>
    <source>
        <strain evidence="4 5">JEL800</strain>
    </source>
</reference>
<evidence type="ECO:0000256" key="1">
    <source>
        <dbReference type="PROSITE-ProRule" id="PRU00042"/>
    </source>
</evidence>
<sequence>MTTAATSSSYWPYRSFSDLQQDIRYVNQHAETRVVESSSSNPITVQPMDRPSIITGLPNNTGIRILPLSAFDQHPIQHPFVVGLPTLPYQLPNLMDTTRADLARLVHEAVSDHFQHLNRLRLAQTLAAVHSNNTISPNLTLSHVHQQDNETLLPSNTPLPSFAPNSPSSDSADTVSNLERQPAPTHQINHRPHKPTAPIKPLRRTKRSPNTQLSPKKLSALHHHIRALKSHRSQPSIKNSFKQCPTCNTRFSSSVLLSTHLRERHGLTQCPYGSVDGEMCSMELNGNWREHCIGCHSGAPRPVCPECGRRFCSVTSKFKLHLRQCRLLRDDEKGGKREKRK</sequence>
<gene>
    <name evidence="4" type="ORF">BCR33DRAFT_338409</name>
</gene>
<dbReference type="AlphaFoldDB" id="A0A1Y2C3Y7"/>
<evidence type="ECO:0000256" key="2">
    <source>
        <dbReference type="SAM" id="MobiDB-lite"/>
    </source>
</evidence>
<dbReference type="PROSITE" id="PS00028">
    <property type="entry name" value="ZINC_FINGER_C2H2_1"/>
    <property type="match status" value="1"/>
</dbReference>
<dbReference type="PROSITE" id="PS50157">
    <property type="entry name" value="ZINC_FINGER_C2H2_2"/>
    <property type="match status" value="1"/>
</dbReference>
<organism evidence="4 5">
    <name type="scientific">Rhizoclosmatium globosum</name>
    <dbReference type="NCBI Taxonomy" id="329046"/>
    <lineage>
        <taxon>Eukaryota</taxon>
        <taxon>Fungi</taxon>
        <taxon>Fungi incertae sedis</taxon>
        <taxon>Chytridiomycota</taxon>
        <taxon>Chytridiomycota incertae sedis</taxon>
        <taxon>Chytridiomycetes</taxon>
        <taxon>Chytridiales</taxon>
        <taxon>Chytriomycetaceae</taxon>
        <taxon>Rhizoclosmatium</taxon>
    </lineage>
</organism>
<keyword evidence="1" id="KW-0863">Zinc-finger</keyword>
<dbReference type="Proteomes" id="UP000193642">
    <property type="component" value="Unassembled WGS sequence"/>
</dbReference>
<name>A0A1Y2C3Y7_9FUNG</name>
<evidence type="ECO:0000313" key="4">
    <source>
        <dbReference type="EMBL" id="ORY41721.1"/>
    </source>
</evidence>
<accession>A0A1Y2C3Y7</accession>
<evidence type="ECO:0000259" key="3">
    <source>
        <dbReference type="PROSITE" id="PS50157"/>
    </source>
</evidence>
<evidence type="ECO:0000313" key="5">
    <source>
        <dbReference type="Proteomes" id="UP000193642"/>
    </source>
</evidence>
<feature type="compositionally biased region" description="Polar residues" evidence="2">
    <location>
        <begin position="146"/>
        <end position="187"/>
    </location>
</feature>
<dbReference type="InterPro" id="IPR013087">
    <property type="entry name" value="Znf_C2H2_type"/>
</dbReference>
<feature type="region of interest" description="Disordered" evidence="2">
    <location>
        <begin position="146"/>
        <end position="217"/>
    </location>
</feature>
<dbReference type="EMBL" id="MCGO01000031">
    <property type="protein sequence ID" value="ORY41721.1"/>
    <property type="molecule type" value="Genomic_DNA"/>
</dbReference>
<proteinExistence type="predicted"/>
<feature type="domain" description="C2H2-type" evidence="3">
    <location>
        <begin position="242"/>
        <end position="265"/>
    </location>
</feature>
<keyword evidence="5" id="KW-1185">Reference proteome</keyword>
<dbReference type="GO" id="GO:0008270">
    <property type="term" value="F:zinc ion binding"/>
    <property type="evidence" value="ECO:0007669"/>
    <property type="project" value="UniProtKB-KW"/>
</dbReference>
<keyword evidence="1" id="KW-0479">Metal-binding</keyword>
<comment type="caution">
    <text evidence="4">The sequence shown here is derived from an EMBL/GenBank/DDBJ whole genome shotgun (WGS) entry which is preliminary data.</text>
</comment>
<protein>
    <recommendedName>
        <fullName evidence="3">C2H2-type domain-containing protein</fullName>
    </recommendedName>
</protein>